<name>A0A6L5Y7E6_9FIRM</name>
<dbReference type="PANTHER" id="PTHR34351:SF2">
    <property type="entry name" value="DUF58 DOMAIN-CONTAINING PROTEIN"/>
    <property type="match status" value="1"/>
</dbReference>
<organism evidence="3 4">
    <name type="scientific">Hornefia butyriciproducens</name>
    <dbReference type="NCBI Taxonomy" id="2652293"/>
    <lineage>
        <taxon>Bacteria</taxon>
        <taxon>Bacillati</taxon>
        <taxon>Bacillota</taxon>
        <taxon>Clostridia</taxon>
        <taxon>Peptostreptococcales</taxon>
        <taxon>Anaerovoracaceae</taxon>
        <taxon>Hornefia</taxon>
    </lineage>
</organism>
<proteinExistence type="predicted"/>
<reference evidence="3 4" key="1">
    <citation type="submission" date="2019-08" db="EMBL/GenBank/DDBJ databases">
        <title>In-depth cultivation of the pig gut microbiome towards novel bacterial diversity and tailored functional studies.</title>
        <authorList>
            <person name="Wylensek D."/>
            <person name="Hitch T.C.A."/>
            <person name="Clavel T."/>
        </authorList>
    </citation>
    <scope>NUCLEOTIDE SEQUENCE [LARGE SCALE GENOMIC DNA]</scope>
    <source>
        <strain evidence="3 4">WCA-MUC-591-APC-3H</strain>
    </source>
</reference>
<protein>
    <submittedName>
        <fullName evidence="3">DUF58 domain-containing protein</fullName>
    </submittedName>
</protein>
<comment type="caution">
    <text evidence="3">The sequence shown here is derived from an EMBL/GenBank/DDBJ whole genome shotgun (WGS) entry which is preliminary data.</text>
</comment>
<feature type="domain" description="DUF58" evidence="2">
    <location>
        <begin position="212"/>
        <end position="255"/>
    </location>
</feature>
<dbReference type="Proteomes" id="UP000474676">
    <property type="component" value="Unassembled WGS sequence"/>
</dbReference>
<evidence type="ECO:0000256" key="1">
    <source>
        <dbReference type="SAM" id="Phobius"/>
    </source>
</evidence>
<sequence length="372" mass="41997">MDMMRRKEKKSFRESTWMNRTIWALWVFAFGVLYMIHGNDAAAAAVLMALIYPAVALLSVNLSGRRLKVEFGGGGSAEKSRDIPMEIRLKNESRIPVSRLRFRIQMENRITGEEQSISAAVSLGSGGEAAERFTICDPYCGCERIRIRDAEICDGAGLVARHIRLEEYTDAVVLPSIETIGIPEHFLDSYDMESYHYSSRRPGEDPGEVFGIREYQSGDSLRAVHWKLSAKMNDLMVKIPSFPIENSLILLLDNEEDPESALPPESRSALMDLYASLSGTLAEKRIRHTLGWYDAGEGVFETREIARIEDLWEALPHVLSAPFSGDGISTVFRFLESGDRRKFSNHFFVTAQAERDIGKLERYGAVKIFRSR</sequence>
<dbReference type="EMBL" id="VUMZ01000004">
    <property type="protein sequence ID" value="MST51797.1"/>
    <property type="molecule type" value="Genomic_DNA"/>
</dbReference>
<keyword evidence="1" id="KW-0472">Membrane</keyword>
<keyword evidence="4" id="KW-1185">Reference proteome</keyword>
<gene>
    <name evidence="3" type="ORF">FYJ64_05655</name>
</gene>
<evidence type="ECO:0000313" key="4">
    <source>
        <dbReference type="Proteomes" id="UP000474676"/>
    </source>
</evidence>
<dbReference type="RefSeq" id="WP_154574239.1">
    <property type="nucleotide sequence ID" value="NZ_VUMZ01000004.1"/>
</dbReference>
<dbReference type="Pfam" id="PF01882">
    <property type="entry name" value="DUF58"/>
    <property type="match status" value="1"/>
</dbReference>
<evidence type="ECO:0000259" key="2">
    <source>
        <dbReference type="Pfam" id="PF01882"/>
    </source>
</evidence>
<keyword evidence="1" id="KW-0812">Transmembrane</keyword>
<dbReference type="AlphaFoldDB" id="A0A6L5Y7E6"/>
<dbReference type="GeneID" id="303114804"/>
<keyword evidence="1" id="KW-1133">Transmembrane helix</keyword>
<feature type="transmembrane region" description="Helical" evidence="1">
    <location>
        <begin position="21"/>
        <end position="37"/>
    </location>
</feature>
<feature type="transmembrane region" description="Helical" evidence="1">
    <location>
        <begin position="43"/>
        <end position="62"/>
    </location>
</feature>
<dbReference type="InterPro" id="IPR002881">
    <property type="entry name" value="DUF58"/>
</dbReference>
<accession>A0A6L5Y7E6</accession>
<dbReference type="PANTHER" id="PTHR34351">
    <property type="entry name" value="SLR1927 PROTEIN-RELATED"/>
    <property type="match status" value="1"/>
</dbReference>
<evidence type="ECO:0000313" key="3">
    <source>
        <dbReference type="EMBL" id="MST51797.1"/>
    </source>
</evidence>